<feature type="compositionally biased region" description="Basic and acidic residues" evidence="1">
    <location>
        <begin position="11"/>
        <end position="23"/>
    </location>
</feature>
<accession>A0A8X6IXN5</accession>
<keyword evidence="3" id="KW-1185">Reference proteome</keyword>
<gene>
    <name evidence="2" type="ORF">NPIL_255541</name>
</gene>
<sequence>MLFGQLVSSVKESRYKPSRDPDQHPPFYETVPHANRFGFPTDHIYYDSAPGVTVGSAGSPACIKRQCYARDETVQCENGGPRIRQIGIYRRIRLSVDSHVHDRPCQMKRV</sequence>
<feature type="compositionally biased region" description="Polar residues" evidence="1">
    <location>
        <begin position="1"/>
        <end position="10"/>
    </location>
</feature>
<protein>
    <submittedName>
        <fullName evidence="2">Uncharacterized protein</fullName>
    </submittedName>
</protein>
<organism evidence="2 3">
    <name type="scientific">Nephila pilipes</name>
    <name type="common">Giant wood spider</name>
    <name type="synonym">Nephila maculata</name>
    <dbReference type="NCBI Taxonomy" id="299642"/>
    <lineage>
        <taxon>Eukaryota</taxon>
        <taxon>Metazoa</taxon>
        <taxon>Ecdysozoa</taxon>
        <taxon>Arthropoda</taxon>
        <taxon>Chelicerata</taxon>
        <taxon>Arachnida</taxon>
        <taxon>Araneae</taxon>
        <taxon>Araneomorphae</taxon>
        <taxon>Entelegynae</taxon>
        <taxon>Araneoidea</taxon>
        <taxon>Nephilidae</taxon>
        <taxon>Nephila</taxon>
    </lineage>
</organism>
<comment type="caution">
    <text evidence="2">The sequence shown here is derived from an EMBL/GenBank/DDBJ whole genome shotgun (WGS) entry which is preliminary data.</text>
</comment>
<evidence type="ECO:0000256" key="1">
    <source>
        <dbReference type="SAM" id="MobiDB-lite"/>
    </source>
</evidence>
<evidence type="ECO:0000313" key="3">
    <source>
        <dbReference type="Proteomes" id="UP000887013"/>
    </source>
</evidence>
<proteinExistence type="predicted"/>
<feature type="region of interest" description="Disordered" evidence="1">
    <location>
        <begin position="1"/>
        <end position="25"/>
    </location>
</feature>
<dbReference type="Proteomes" id="UP000887013">
    <property type="component" value="Unassembled WGS sequence"/>
</dbReference>
<evidence type="ECO:0000313" key="2">
    <source>
        <dbReference type="EMBL" id="GFS65138.1"/>
    </source>
</evidence>
<name>A0A8X6IXN5_NEPPI</name>
<dbReference type="EMBL" id="BMAW01094376">
    <property type="protein sequence ID" value="GFS65138.1"/>
    <property type="molecule type" value="Genomic_DNA"/>
</dbReference>
<reference evidence="2" key="1">
    <citation type="submission" date="2020-08" db="EMBL/GenBank/DDBJ databases">
        <title>Multicomponent nature underlies the extraordinary mechanical properties of spider dragline silk.</title>
        <authorList>
            <person name="Kono N."/>
            <person name="Nakamura H."/>
            <person name="Mori M."/>
            <person name="Yoshida Y."/>
            <person name="Ohtoshi R."/>
            <person name="Malay A.D."/>
            <person name="Moran D.A.P."/>
            <person name="Tomita M."/>
            <person name="Numata K."/>
            <person name="Arakawa K."/>
        </authorList>
    </citation>
    <scope>NUCLEOTIDE SEQUENCE</scope>
</reference>
<dbReference type="AlphaFoldDB" id="A0A8X6IXN5"/>